<dbReference type="EMBL" id="CP002737">
    <property type="protein sequence ID" value="AEF96127.1"/>
    <property type="molecule type" value="Genomic_DNA"/>
</dbReference>
<organism evidence="10">
    <name type="scientific">Methanotorris igneus (strain DSM 5666 / JCM 11834 / Kol 5)</name>
    <dbReference type="NCBI Taxonomy" id="880724"/>
    <lineage>
        <taxon>Archaea</taxon>
        <taxon>Methanobacteriati</taxon>
        <taxon>Methanobacteriota</taxon>
        <taxon>Methanomada group</taxon>
        <taxon>Methanococci</taxon>
        <taxon>Methanococcales</taxon>
        <taxon>Methanocaldococcaceae</taxon>
        <taxon>Methanotorris</taxon>
    </lineage>
</organism>
<evidence type="ECO:0000313" key="10">
    <source>
        <dbReference type="Proteomes" id="UP000009227"/>
    </source>
</evidence>
<dbReference type="PROSITE" id="PS50893">
    <property type="entry name" value="ABC_TRANSPORTER_2"/>
    <property type="match status" value="1"/>
</dbReference>
<dbReference type="InterPro" id="IPR051120">
    <property type="entry name" value="ABC_AA/LPS_Transport"/>
</dbReference>
<dbReference type="GO" id="GO:0005524">
    <property type="term" value="F:ATP binding"/>
    <property type="evidence" value="ECO:0007669"/>
    <property type="project" value="UniProtKB-KW"/>
</dbReference>
<dbReference type="CDD" id="cd03219">
    <property type="entry name" value="ABC_Mj1267_LivG_branched"/>
    <property type="match status" value="1"/>
</dbReference>
<accession>F6BC46</accession>
<evidence type="ECO:0000256" key="5">
    <source>
        <dbReference type="ARBA" id="ARBA00022970"/>
    </source>
</evidence>
<gene>
    <name evidence="9" type="ordered locus">Metig_0573</name>
</gene>
<evidence type="ECO:0000256" key="1">
    <source>
        <dbReference type="ARBA" id="ARBA00005417"/>
    </source>
</evidence>
<evidence type="ECO:0000256" key="7">
    <source>
        <dbReference type="ARBA" id="ARBA00072811"/>
    </source>
</evidence>
<keyword evidence="2" id="KW-0813">Transport</keyword>
<dbReference type="GO" id="GO:0005886">
    <property type="term" value="C:plasma membrane"/>
    <property type="evidence" value="ECO:0007669"/>
    <property type="project" value="TreeGrafter"/>
</dbReference>
<dbReference type="InterPro" id="IPR003439">
    <property type="entry name" value="ABC_transporter-like_ATP-bd"/>
</dbReference>
<dbReference type="Pfam" id="PF00005">
    <property type="entry name" value="ABC_tran"/>
    <property type="match status" value="1"/>
</dbReference>
<keyword evidence="9" id="KW-0378">Hydrolase</keyword>
<comment type="similarity">
    <text evidence="1">Belongs to the ABC transporter superfamily.</text>
</comment>
<dbReference type="RefSeq" id="WP_013798734.1">
    <property type="nucleotide sequence ID" value="NC_015562.1"/>
</dbReference>
<evidence type="ECO:0000259" key="8">
    <source>
        <dbReference type="PROSITE" id="PS50893"/>
    </source>
</evidence>
<dbReference type="SUPFAM" id="SSF52540">
    <property type="entry name" value="P-loop containing nucleoside triphosphate hydrolases"/>
    <property type="match status" value="1"/>
</dbReference>
<keyword evidence="5" id="KW-0029">Amino-acid transport</keyword>
<reference evidence="9 10" key="1">
    <citation type="submission" date="2011-05" db="EMBL/GenBank/DDBJ databases">
        <title>Complete sequence of Methanotorris igneus Kol 5.</title>
        <authorList>
            <consortium name="US DOE Joint Genome Institute"/>
            <person name="Lucas S."/>
            <person name="Han J."/>
            <person name="Lapidus A."/>
            <person name="Cheng J.-F."/>
            <person name="Goodwin L."/>
            <person name="Pitluck S."/>
            <person name="Peters L."/>
            <person name="Mikhailova N."/>
            <person name="Chertkov O."/>
            <person name="Han C."/>
            <person name="Tapia R."/>
            <person name="Land M."/>
            <person name="Hauser L."/>
            <person name="Kyrpides N."/>
            <person name="Ivanova N."/>
            <person name="Pagani I."/>
            <person name="Sieprawska-Lupa M."/>
            <person name="Whitman W."/>
            <person name="Woyke T."/>
        </authorList>
    </citation>
    <scope>NUCLEOTIDE SEQUENCE [LARGE SCALE GENOMIC DNA]</scope>
    <source>
        <strain evidence="10">DSM 5666 / JCM 11834 / Kol 5</strain>
    </source>
</reference>
<evidence type="ECO:0000256" key="6">
    <source>
        <dbReference type="ARBA" id="ARBA00056071"/>
    </source>
</evidence>
<dbReference type="PROSITE" id="PS00211">
    <property type="entry name" value="ABC_TRANSPORTER_1"/>
    <property type="match status" value="1"/>
</dbReference>
<dbReference type="AlphaFoldDB" id="F6BC46"/>
<comment type="function">
    <text evidence="6">Probable component of a branched-chain amino-acid transport system.</text>
</comment>
<dbReference type="InterPro" id="IPR017871">
    <property type="entry name" value="ABC_transporter-like_CS"/>
</dbReference>
<dbReference type="STRING" id="880724.Metig_0573"/>
<sequence>MPILETKNLSKSFGGLKALNNVSIEIDESTLTLIIGPNGSGKSTFINVVSGFIPADSGRVIFDGKDITNKPPNEIYNYGIVRTFQTPQPLKEMTVLENLLIAERHIGESVLNALNYKKWLKMEEELVEKAFKILKFLKIDHLWDRKAGQLSGGQMKLLEIGRALMTNPKLIIMDEPIAGVAPGLAHEIFNHLIKLKERGITLLIVEHRLDIVLKYIDHLYVMFEGEVIAEGRGEKEIEKVLNDPKVLEVYVGD</sequence>
<keyword evidence="4" id="KW-0067">ATP-binding</keyword>
<dbReference type="Gene3D" id="3.40.50.300">
    <property type="entry name" value="P-loop containing nucleotide triphosphate hydrolases"/>
    <property type="match status" value="1"/>
</dbReference>
<dbReference type="GeneID" id="10643411"/>
<name>F6BC46_METIK</name>
<evidence type="ECO:0000256" key="4">
    <source>
        <dbReference type="ARBA" id="ARBA00022840"/>
    </source>
</evidence>
<dbReference type="OrthoDB" id="44250at2157"/>
<dbReference type="FunFam" id="3.40.50.300:FF:000421">
    <property type="entry name" value="Branched-chain amino acid ABC transporter ATP-binding protein"/>
    <property type="match status" value="1"/>
</dbReference>
<dbReference type="SMART" id="SM00382">
    <property type="entry name" value="AAA"/>
    <property type="match status" value="1"/>
</dbReference>
<dbReference type="InterPro" id="IPR027417">
    <property type="entry name" value="P-loop_NTPase"/>
</dbReference>
<feature type="domain" description="ABC transporter" evidence="8">
    <location>
        <begin position="4"/>
        <end position="249"/>
    </location>
</feature>
<dbReference type="KEGG" id="mig:Metig_0573"/>
<keyword evidence="3" id="KW-0547">Nucleotide-binding</keyword>
<dbReference type="PANTHER" id="PTHR45772">
    <property type="entry name" value="CONSERVED COMPONENT OF ABC TRANSPORTER FOR NATURAL AMINO ACIDS-RELATED"/>
    <property type="match status" value="1"/>
</dbReference>
<evidence type="ECO:0000313" key="9">
    <source>
        <dbReference type="EMBL" id="AEF96127.1"/>
    </source>
</evidence>
<dbReference type="GO" id="GO:0016887">
    <property type="term" value="F:ATP hydrolysis activity"/>
    <property type="evidence" value="ECO:0007669"/>
    <property type="project" value="InterPro"/>
</dbReference>
<dbReference type="PANTHER" id="PTHR45772:SF5">
    <property type="entry name" value="BRANCHED-CHAIN AMINO ACID TRANSPORT ATP-BINDING PROTEIN LIVG-RELATED"/>
    <property type="match status" value="1"/>
</dbReference>
<keyword evidence="10" id="KW-1185">Reference proteome</keyword>
<dbReference type="GO" id="GO:0006865">
    <property type="term" value="P:amino acid transport"/>
    <property type="evidence" value="ECO:0007669"/>
    <property type="project" value="UniProtKB-KW"/>
</dbReference>
<dbReference type="HOGENOM" id="CLU_000604_1_2_2"/>
<protein>
    <recommendedName>
        <fullName evidence="7">Probable branched-chain amino acid transport ATP-binding protein LivG</fullName>
    </recommendedName>
</protein>
<dbReference type="Proteomes" id="UP000009227">
    <property type="component" value="Chromosome"/>
</dbReference>
<dbReference type="InterPro" id="IPR003593">
    <property type="entry name" value="AAA+_ATPase"/>
</dbReference>
<evidence type="ECO:0000256" key="3">
    <source>
        <dbReference type="ARBA" id="ARBA00022741"/>
    </source>
</evidence>
<evidence type="ECO:0000256" key="2">
    <source>
        <dbReference type="ARBA" id="ARBA00022448"/>
    </source>
</evidence>
<proteinExistence type="inferred from homology"/>